<dbReference type="SUPFAM" id="SSF55729">
    <property type="entry name" value="Acyl-CoA N-acyltransferases (Nat)"/>
    <property type="match status" value="1"/>
</dbReference>
<dbReference type="EMBL" id="JAHZIK010000245">
    <property type="protein sequence ID" value="MBW7454755.1"/>
    <property type="molecule type" value="Genomic_DNA"/>
</dbReference>
<reference evidence="1 2" key="1">
    <citation type="submission" date="2021-07" db="EMBL/GenBank/DDBJ databases">
        <title>Paenibacillus radiodurans sp. nov., isolated from the southeastern edge of Tengger Desert.</title>
        <authorList>
            <person name="Zhang G."/>
        </authorList>
    </citation>
    <scope>NUCLEOTIDE SEQUENCE [LARGE SCALE GENOMIC DNA]</scope>
    <source>
        <strain evidence="1 2">CCM 7311</strain>
    </source>
</reference>
<evidence type="ECO:0000313" key="1">
    <source>
        <dbReference type="EMBL" id="MBW7454755.1"/>
    </source>
</evidence>
<keyword evidence="2" id="KW-1185">Reference proteome</keyword>
<dbReference type="RefSeq" id="WP_210044186.1">
    <property type="nucleotide sequence ID" value="NZ_JBHLVU010000009.1"/>
</dbReference>
<organism evidence="1 2">
    <name type="scientific">Paenibacillus sepulcri</name>
    <dbReference type="NCBI Taxonomy" id="359917"/>
    <lineage>
        <taxon>Bacteria</taxon>
        <taxon>Bacillati</taxon>
        <taxon>Bacillota</taxon>
        <taxon>Bacilli</taxon>
        <taxon>Bacillales</taxon>
        <taxon>Paenibacillaceae</taxon>
        <taxon>Paenibacillus</taxon>
    </lineage>
</organism>
<proteinExistence type="predicted"/>
<protein>
    <recommendedName>
        <fullName evidence="3">N-acetyltransferase domain-containing protein</fullName>
    </recommendedName>
</protein>
<evidence type="ECO:0000313" key="2">
    <source>
        <dbReference type="Proteomes" id="UP001519887"/>
    </source>
</evidence>
<gene>
    <name evidence="1" type="ORF">K0U00_12000</name>
</gene>
<accession>A0ABS7C1I7</accession>
<dbReference type="InterPro" id="IPR016181">
    <property type="entry name" value="Acyl_CoA_acyltransferase"/>
</dbReference>
<evidence type="ECO:0008006" key="3">
    <source>
        <dbReference type="Google" id="ProtNLM"/>
    </source>
</evidence>
<name>A0ABS7C1I7_9BACL</name>
<dbReference type="Proteomes" id="UP001519887">
    <property type="component" value="Unassembled WGS sequence"/>
</dbReference>
<dbReference type="Gene3D" id="3.40.630.30">
    <property type="match status" value="1"/>
</dbReference>
<comment type="caution">
    <text evidence="1">The sequence shown here is derived from an EMBL/GenBank/DDBJ whole genome shotgun (WGS) entry which is preliminary data.</text>
</comment>
<sequence>MRTTFTGLLTMRLKLTRRHSGGSVSLAVKNRDELVHGDLCLCGVMGIQDKGEVALIRNAYVRTTQRQGGIGTKLLMNITQLTDKTILIGTWEAATWAISLYFKNGLGLVNADEKGTCFKNIGMYWGGRSRSQSFCAR</sequence>